<proteinExistence type="predicted"/>
<dbReference type="PANTHER" id="PTHR30204:SF98">
    <property type="entry name" value="HTH-TYPE TRANSCRIPTIONAL REGULATOR ADHR"/>
    <property type="match status" value="1"/>
</dbReference>
<dbReference type="PROSITE" id="PS00552">
    <property type="entry name" value="HTH_MERR_1"/>
    <property type="match status" value="1"/>
</dbReference>
<keyword evidence="1" id="KW-0238">DNA-binding</keyword>
<dbReference type="CDD" id="cd01109">
    <property type="entry name" value="HTH_YyaN"/>
    <property type="match status" value="1"/>
</dbReference>
<evidence type="ECO:0000259" key="2">
    <source>
        <dbReference type="PROSITE" id="PS50937"/>
    </source>
</evidence>
<gene>
    <name evidence="3" type="ORF">GCM10022223_05400</name>
</gene>
<dbReference type="InterPro" id="IPR009061">
    <property type="entry name" value="DNA-bd_dom_put_sf"/>
</dbReference>
<sequence>MDEGLTIGQVSERTGLSVHALRYYEREGLMLGSVSRSHGGRRRYDATDVDWLLLCNRFRACGMPVSDIRRYAELVAAGPGNESERLELLRAHEDRVRAEVAQMQENLTVIAAKARLYEQHIAAGSAGTLWTGEAPSCLALEAMAARR</sequence>
<feature type="domain" description="HTH merR-type" evidence="2">
    <location>
        <begin position="4"/>
        <end position="74"/>
    </location>
</feature>
<comment type="caution">
    <text evidence="3">The sequence shown here is derived from an EMBL/GenBank/DDBJ whole genome shotgun (WGS) entry which is preliminary data.</text>
</comment>
<protein>
    <submittedName>
        <fullName evidence="3">MerR family transcriptional regulator</fullName>
    </submittedName>
</protein>
<dbReference type="PROSITE" id="PS50937">
    <property type="entry name" value="HTH_MERR_2"/>
    <property type="match status" value="1"/>
</dbReference>
<dbReference type="InterPro" id="IPR000551">
    <property type="entry name" value="MerR-type_HTH_dom"/>
</dbReference>
<accession>A0ABP6YYN1</accession>
<keyword evidence="4" id="KW-1185">Reference proteome</keyword>
<dbReference type="SMART" id="SM00422">
    <property type="entry name" value="HTH_MERR"/>
    <property type="match status" value="1"/>
</dbReference>
<dbReference type="InterPro" id="IPR047057">
    <property type="entry name" value="MerR_fam"/>
</dbReference>
<dbReference type="EMBL" id="BAAAZO010000001">
    <property type="protein sequence ID" value="GAA3593419.1"/>
    <property type="molecule type" value="Genomic_DNA"/>
</dbReference>
<name>A0ABP6YYN1_9ACTN</name>
<dbReference type="Pfam" id="PF13411">
    <property type="entry name" value="MerR_1"/>
    <property type="match status" value="1"/>
</dbReference>
<evidence type="ECO:0000313" key="3">
    <source>
        <dbReference type="EMBL" id="GAA3593419.1"/>
    </source>
</evidence>
<organism evidence="3 4">
    <name type="scientific">Kineosporia mesophila</name>
    <dbReference type="NCBI Taxonomy" id="566012"/>
    <lineage>
        <taxon>Bacteria</taxon>
        <taxon>Bacillati</taxon>
        <taxon>Actinomycetota</taxon>
        <taxon>Actinomycetes</taxon>
        <taxon>Kineosporiales</taxon>
        <taxon>Kineosporiaceae</taxon>
        <taxon>Kineosporia</taxon>
    </lineage>
</organism>
<dbReference type="RefSeq" id="WP_231489440.1">
    <property type="nucleotide sequence ID" value="NZ_BAAAZO010000001.1"/>
</dbReference>
<reference evidence="4" key="1">
    <citation type="journal article" date="2019" name="Int. J. Syst. Evol. Microbiol.">
        <title>The Global Catalogue of Microorganisms (GCM) 10K type strain sequencing project: providing services to taxonomists for standard genome sequencing and annotation.</title>
        <authorList>
            <consortium name="The Broad Institute Genomics Platform"/>
            <consortium name="The Broad Institute Genome Sequencing Center for Infectious Disease"/>
            <person name="Wu L."/>
            <person name="Ma J."/>
        </authorList>
    </citation>
    <scope>NUCLEOTIDE SEQUENCE [LARGE SCALE GENOMIC DNA]</scope>
    <source>
        <strain evidence="4">JCM 16902</strain>
    </source>
</reference>
<dbReference type="Proteomes" id="UP001501074">
    <property type="component" value="Unassembled WGS sequence"/>
</dbReference>
<dbReference type="PANTHER" id="PTHR30204">
    <property type="entry name" value="REDOX-CYCLING DRUG-SENSING TRANSCRIPTIONAL ACTIVATOR SOXR"/>
    <property type="match status" value="1"/>
</dbReference>
<evidence type="ECO:0000256" key="1">
    <source>
        <dbReference type="ARBA" id="ARBA00023125"/>
    </source>
</evidence>
<dbReference type="Gene3D" id="1.10.1660.10">
    <property type="match status" value="1"/>
</dbReference>
<evidence type="ECO:0000313" key="4">
    <source>
        <dbReference type="Proteomes" id="UP001501074"/>
    </source>
</evidence>
<dbReference type="SUPFAM" id="SSF46955">
    <property type="entry name" value="Putative DNA-binding domain"/>
    <property type="match status" value="1"/>
</dbReference>